<name>A0ABT5GH46_9MICO</name>
<accession>A0ABT5GH46</accession>
<gene>
    <name evidence="2" type="ORF">OO014_09730</name>
</gene>
<evidence type="ECO:0000313" key="3">
    <source>
        <dbReference type="Proteomes" id="UP001150259"/>
    </source>
</evidence>
<evidence type="ECO:0008006" key="4">
    <source>
        <dbReference type="Google" id="ProtNLM"/>
    </source>
</evidence>
<reference evidence="2 3" key="1">
    <citation type="submission" date="2022-11" db="EMBL/GenBank/DDBJ databases">
        <title>Anaerobic phenanthrene biodegradation by a DNRA strain PheN6.</title>
        <authorList>
            <person name="Zhang Z."/>
        </authorList>
    </citation>
    <scope>NUCLEOTIDE SEQUENCE [LARGE SCALE GENOMIC DNA]</scope>
    <source>
        <strain evidence="2 3">PheN6</strain>
    </source>
</reference>
<keyword evidence="3" id="KW-1185">Reference proteome</keyword>
<dbReference type="RefSeq" id="WP_272462113.1">
    <property type="nucleotide sequence ID" value="NZ_JAPFQL010000036.1"/>
</dbReference>
<evidence type="ECO:0000313" key="2">
    <source>
        <dbReference type="EMBL" id="MDC5697537.1"/>
    </source>
</evidence>
<sequence length="83" mass="8838">MKAILLIVAAAGGFATTWLTSLRVVRPQRGAADTEGQRAFPEPSEAEWDVAVPTAPAPDVDPPETQPEGDPADHAEPAQRHTR</sequence>
<dbReference type="EMBL" id="JAPFQL010000036">
    <property type="protein sequence ID" value="MDC5697537.1"/>
    <property type="molecule type" value="Genomic_DNA"/>
</dbReference>
<dbReference type="Proteomes" id="UP001150259">
    <property type="component" value="Unassembled WGS sequence"/>
</dbReference>
<proteinExistence type="predicted"/>
<organism evidence="2 3">
    <name type="scientific">Intrasporangium calvum</name>
    <dbReference type="NCBI Taxonomy" id="53358"/>
    <lineage>
        <taxon>Bacteria</taxon>
        <taxon>Bacillati</taxon>
        <taxon>Actinomycetota</taxon>
        <taxon>Actinomycetes</taxon>
        <taxon>Micrococcales</taxon>
        <taxon>Intrasporangiaceae</taxon>
        <taxon>Intrasporangium</taxon>
    </lineage>
</organism>
<protein>
    <recommendedName>
        <fullName evidence="4">Secreted protein</fullName>
    </recommendedName>
</protein>
<feature type="region of interest" description="Disordered" evidence="1">
    <location>
        <begin position="29"/>
        <end position="83"/>
    </location>
</feature>
<evidence type="ECO:0000256" key="1">
    <source>
        <dbReference type="SAM" id="MobiDB-lite"/>
    </source>
</evidence>
<comment type="caution">
    <text evidence="2">The sequence shown here is derived from an EMBL/GenBank/DDBJ whole genome shotgun (WGS) entry which is preliminary data.</text>
</comment>
<feature type="compositionally biased region" description="Basic and acidic residues" evidence="1">
    <location>
        <begin position="71"/>
        <end position="83"/>
    </location>
</feature>